<evidence type="ECO:0000313" key="6">
    <source>
        <dbReference type="Proteomes" id="UP000198420"/>
    </source>
</evidence>
<dbReference type="InterPro" id="IPR035418">
    <property type="entry name" value="AraC-bd_2"/>
</dbReference>
<evidence type="ECO:0000256" key="3">
    <source>
        <dbReference type="ARBA" id="ARBA00023163"/>
    </source>
</evidence>
<evidence type="ECO:0000256" key="1">
    <source>
        <dbReference type="ARBA" id="ARBA00023015"/>
    </source>
</evidence>
<feature type="domain" description="HTH araC/xylS-type" evidence="4">
    <location>
        <begin position="171"/>
        <end position="272"/>
    </location>
</feature>
<dbReference type="GO" id="GO:0043565">
    <property type="term" value="F:sequence-specific DNA binding"/>
    <property type="evidence" value="ECO:0007669"/>
    <property type="project" value="InterPro"/>
</dbReference>
<dbReference type="InterPro" id="IPR050204">
    <property type="entry name" value="AraC_XylS_family_regulators"/>
</dbReference>
<evidence type="ECO:0000256" key="2">
    <source>
        <dbReference type="ARBA" id="ARBA00023125"/>
    </source>
</evidence>
<evidence type="ECO:0000259" key="4">
    <source>
        <dbReference type="PROSITE" id="PS01124"/>
    </source>
</evidence>
<keyword evidence="2" id="KW-0238">DNA-binding</keyword>
<keyword evidence="1" id="KW-0805">Transcription regulation</keyword>
<dbReference type="InterPro" id="IPR018060">
    <property type="entry name" value="HTH_AraC"/>
</dbReference>
<dbReference type="SMART" id="SM00342">
    <property type="entry name" value="HTH_ARAC"/>
    <property type="match status" value="1"/>
</dbReference>
<dbReference type="PANTHER" id="PTHR46796">
    <property type="entry name" value="HTH-TYPE TRANSCRIPTIONAL ACTIVATOR RHAS-RELATED"/>
    <property type="match status" value="1"/>
</dbReference>
<keyword evidence="6" id="KW-1185">Reference proteome</keyword>
<organism evidence="5 6">
    <name type="scientific">Actinomadura mexicana</name>
    <dbReference type="NCBI Taxonomy" id="134959"/>
    <lineage>
        <taxon>Bacteria</taxon>
        <taxon>Bacillati</taxon>
        <taxon>Actinomycetota</taxon>
        <taxon>Actinomycetes</taxon>
        <taxon>Streptosporangiales</taxon>
        <taxon>Thermomonosporaceae</taxon>
        <taxon>Actinomadura</taxon>
    </lineage>
</organism>
<dbReference type="PROSITE" id="PS01124">
    <property type="entry name" value="HTH_ARAC_FAMILY_2"/>
    <property type="match status" value="1"/>
</dbReference>
<dbReference type="GO" id="GO:0003700">
    <property type="term" value="F:DNA-binding transcription factor activity"/>
    <property type="evidence" value="ECO:0007669"/>
    <property type="project" value="InterPro"/>
</dbReference>
<dbReference type="EMBL" id="FZNP01000009">
    <property type="protein sequence ID" value="SNR96629.1"/>
    <property type="molecule type" value="Genomic_DNA"/>
</dbReference>
<dbReference type="Proteomes" id="UP000198420">
    <property type="component" value="Unassembled WGS sequence"/>
</dbReference>
<dbReference type="Pfam" id="PF14525">
    <property type="entry name" value="AraC_binding_2"/>
    <property type="match status" value="1"/>
</dbReference>
<dbReference type="Pfam" id="PF12833">
    <property type="entry name" value="HTH_18"/>
    <property type="match status" value="1"/>
</dbReference>
<keyword evidence="3" id="KW-0804">Transcription</keyword>
<name>A0A239AM38_9ACTN</name>
<sequence>MVRNHQVGPIQATRILTDPMTAERSRRHLRAAEEDVCLLALQLRGRTVGHQDGRRAVLEPGDLALFDSARPYLVDFQGPQFDHLVLQFPRAALRERGIEAADATAHRIAVHSMIGRLVSPFLINAVRAADTASPETGQRLAEMALDLVATALAPLTGLDRPPASPGEELLRRVQLHMQLHLSDPYLCPLKVAAAHNISLRQLHRLFSREGTTFGRWLREERLRRCFDDLGSPLLAERSIAEIGARWGLPDAPGLSRAFRARYGMSPREHRRATFSMCDTTRL</sequence>
<dbReference type="InterPro" id="IPR009057">
    <property type="entry name" value="Homeodomain-like_sf"/>
</dbReference>
<proteinExistence type="predicted"/>
<protein>
    <submittedName>
        <fullName evidence="5">Helix-turn-helix domain-containing protein</fullName>
    </submittedName>
</protein>
<evidence type="ECO:0000313" key="5">
    <source>
        <dbReference type="EMBL" id="SNR96629.1"/>
    </source>
</evidence>
<accession>A0A239AM38</accession>
<gene>
    <name evidence="5" type="ORF">SAMN06265355_10976</name>
</gene>
<dbReference type="Gene3D" id="1.10.10.60">
    <property type="entry name" value="Homeodomain-like"/>
    <property type="match status" value="1"/>
</dbReference>
<dbReference type="AlphaFoldDB" id="A0A239AM38"/>
<reference evidence="6" key="1">
    <citation type="submission" date="2017-06" db="EMBL/GenBank/DDBJ databases">
        <authorList>
            <person name="Varghese N."/>
            <person name="Submissions S."/>
        </authorList>
    </citation>
    <scope>NUCLEOTIDE SEQUENCE [LARGE SCALE GENOMIC DNA]</scope>
    <source>
        <strain evidence="6">DSM 44485</strain>
    </source>
</reference>
<dbReference type="PANTHER" id="PTHR46796:SF6">
    <property type="entry name" value="ARAC SUBFAMILY"/>
    <property type="match status" value="1"/>
</dbReference>
<dbReference type="SUPFAM" id="SSF46689">
    <property type="entry name" value="Homeodomain-like"/>
    <property type="match status" value="1"/>
</dbReference>